<evidence type="ECO:0000259" key="6">
    <source>
        <dbReference type="PROSITE" id="PS50048"/>
    </source>
</evidence>
<name>A0A9W9EP08_9EURO</name>
<protein>
    <recommendedName>
        <fullName evidence="6">Zn(2)-C6 fungal-type domain-containing protein</fullName>
    </recommendedName>
</protein>
<keyword evidence="8" id="KW-1185">Reference proteome</keyword>
<gene>
    <name evidence="7" type="ORF">N7532_009967</name>
</gene>
<proteinExistence type="predicted"/>
<dbReference type="PANTHER" id="PTHR37534:SF46">
    <property type="entry name" value="ZN(II)2CYS6 TRANSCRIPTION FACTOR (EUROFUNG)"/>
    <property type="match status" value="1"/>
</dbReference>
<evidence type="ECO:0000256" key="1">
    <source>
        <dbReference type="ARBA" id="ARBA00023015"/>
    </source>
</evidence>
<keyword evidence="1" id="KW-0805">Transcription regulation</keyword>
<accession>A0A9W9EP08</accession>
<feature type="domain" description="Zn(2)-C6 fungal-type" evidence="6">
    <location>
        <begin position="42"/>
        <end position="72"/>
    </location>
</feature>
<dbReference type="InterPro" id="IPR001138">
    <property type="entry name" value="Zn2Cys6_DnaBD"/>
</dbReference>
<evidence type="ECO:0000313" key="7">
    <source>
        <dbReference type="EMBL" id="KAJ5085196.1"/>
    </source>
</evidence>
<dbReference type="GO" id="GO:0008270">
    <property type="term" value="F:zinc ion binding"/>
    <property type="evidence" value="ECO:0007669"/>
    <property type="project" value="InterPro"/>
</dbReference>
<sequence length="616" mass="68881">MEGGGREARRQKRRRVERGPRSRKGECQNLAKISVPDECSSGCRTCIGKKVKCDEQHPSCGRCIRLDLSCEWAPAKLPLASRRRGLGPIKDRYCWIPQEIMPKVHGNDTRNLDDLRANDRATPAVLADSLPTEELDCQDAADFALIPVDSVSAGDDTAIFPPAVNVWRPDMFPGDTTILHIDPSLLMASPQLALFPFLSTDFLYSATSFSFTNPLDPAPSIGCDDFQAVTFHRTVFAPLKSTRVAALSAHALFLDLAAHNRMALHFLLAFSYSELAIHQGFGHCPPTESYQHFQQGSWLFTQALGSRNHIAAMISFLYLFMFWIRRDPLDMSRLRELSTFILVYVKSFGLDDLCAGGSTQSENVILSRILTYIYDRDVFCGFFGSGEVFAGFVSENHEERARIWQLSRSPFSSLDDHDAVYTRLSQVSRSLHRMVLDIYFTLLTIQHEINQHSQGSDAQPLRVERGIQKKLDQVREEHSFLFDLAANCGQQAPPLMALVTVTFFHALEIYLVRSRNSALGEVPTPGSVQRSLKELINTAYYAMAAGPVQLLERFQWALLIAGIETQDPVHRDWISVSISDPAIKGIYDAVLAAKTPSGISMRAVRELVGRRCGGRH</sequence>
<dbReference type="GeneID" id="81361437"/>
<feature type="region of interest" description="Disordered" evidence="5">
    <location>
        <begin position="1"/>
        <end position="23"/>
    </location>
</feature>
<evidence type="ECO:0000313" key="8">
    <source>
        <dbReference type="Proteomes" id="UP001149074"/>
    </source>
</evidence>
<reference evidence="7" key="1">
    <citation type="submission" date="2022-11" db="EMBL/GenBank/DDBJ databases">
        <authorList>
            <person name="Petersen C."/>
        </authorList>
    </citation>
    <scope>NUCLEOTIDE SEQUENCE</scope>
    <source>
        <strain evidence="7">IBT 30761</strain>
    </source>
</reference>
<evidence type="ECO:0000256" key="4">
    <source>
        <dbReference type="ARBA" id="ARBA00023242"/>
    </source>
</evidence>
<dbReference type="PANTHER" id="PTHR37534">
    <property type="entry name" value="TRANSCRIPTIONAL ACTIVATOR PROTEIN UGA3"/>
    <property type="match status" value="1"/>
</dbReference>
<dbReference type="EMBL" id="JAPQKI010000010">
    <property type="protein sequence ID" value="KAJ5085196.1"/>
    <property type="molecule type" value="Genomic_DNA"/>
</dbReference>
<keyword evidence="4" id="KW-0539">Nucleus</keyword>
<evidence type="ECO:0000256" key="5">
    <source>
        <dbReference type="SAM" id="MobiDB-lite"/>
    </source>
</evidence>
<dbReference type="CDD" id="cd00067">
    <property type="entry name" value="GAL4"/>
    <property type="match status" value="1"/>
</dbReference>
<keyword evidence="2" id="KW-0238">DNA-binding</keyword>
<evidence type="ECO:0000256" key="3">
    <source>
        <dbReference type="ARBA" id="ARBA00023163"/>
    </source>
</evidence>
<comment type="caution">
    <text evidence="7">The sequence shown here is derived from an EMBL/GenBank/DDBJ whole genome shotgun (WGS) entry which is preliminary data.</text>
</comment>
<dbReference type="Pfam" id="PF00172">
    <property type="entry name" value="Zn_clus"/>
    <property type="match status" value="1"/>
</dbReference>
<dbReference type="OrthoDB" id="4356994at2759"/>
<organism evidence="7 8">
    <name type="scientific">Penicillium argentinense</name>
    <dbReference type="NCBI Taxonomy" id="1131581"/>
    <lineage>
        <taxon>Eukaryota</taxon>
        <taxon>Fungi</taxon>
        <taxon>Dikarya</taxon>
        <taxon>Ascomycota</taxon>
        <taxon>Pezizomycotina</taxon>
        <taxon>Eurotiomycetes</taxon>
        <taxon>Eurotiomycetidae</taxon>
        <taxon>Eurotiales</taxon>
        <taxon>Aspergillaceae</taxon>
        <taxon>Penicillium</taxon>
    </lineage>
</organism>
<dbReference type="GO" id="GO:0003677">
    <property type="term" value="F:DNA binding"/>
    <property type="evidence" value="ECO:0007669"/>
    <property type="project" value="UniProtKB-KW"/>
</dbReference>
<reference evidence="7" key="2">
    <citation type="journal article" date="2023" name="IMA Fungus">
        <title>Comparative genomic study of the Penicillium genus elucidates a diverse pangenome and 15 lateral gene transfer events.</title>
        <authorList>
            <person name="Petersen C."/>
            <person name="Sorensen T."/>
            <person name="Nielsen M.R."/>
            <person name="Sondergaard T.E."/>
            <person name="Sorensen J.L."/>
            <person name="Fitzpatrick D.A."/>
            <person name="Frisvad J.C."/>
            <person name="Nielsen K.L."/>
        </authorList>
    </citation>
    <scope>NUCLEOTIDE SEQUENCE</scope>
    <source>
        <strain evidence="7">IBT 30761</strain>
    </source>
</reference>
<keyword evidence="3" id="KW-0804">Transcription</keyword>
<dbReference type="RefSeq" id="XP_056469874.1">
    <property type="nucleotide sequence ID" value="XM_056622458.1"/>
</dbReference>
<dbReference type="SMART" id="SM00066">
    <property type="entry name" value="GAL4"/>
    <property type="match status" value="1"/>
</dbReference>
<dbReference type="Gene3D" id="4.10.240.10">
    <property type="entry name" value="Zn(2)-C6 fungal-type DNA-binding domain"/>
    <property type="match status" value="1"/>
</dbReference>
<dbReference type="Proteomes" id="UP001149074">
    <property type="component" value="Unassembled WGS sequence"/>
</dbReference>
<dbReference type="InterPro" id="IPR036864">
    <property type="entry name" value="Zn2-C6_fun-type_DNA-bd_sf"/>
</dbReference>
<dbReference type="AlphaFoldDB" id="A0A9W9EP08"/>
<dbReference type="PROSITE" id="PS50048">
    <property type="entry name" value="ZN2_CY6_FUNGAL_2"/>
    <property type="match status" value="1"/>
</dbReference>
<evidence type="ECO:0000256" key="2">
    <source>
        <dbReference type="ARBA" id="ARBA00023125"/>
    </source>
</evidence>
<dbReference type="SUPFAM" id="SSF57701">
    <property type="entry name" value="Zn2/Cys6 DNA-binding domain"/>
    <property type="match status" value="1"/>
</dbReference>
<dbReference type="GO" id="GO:0000981">
    <property type="term" value="F:DNA-binding transcription factor activity, RNA polymerase II-specific"/>
    <property type="evidence" value="ECO:0007669"/>
    <property type="project" value="InterPro"/>
</dbReference>